<sequence length="55" mass="6040">MTLSRLQAASVVTGFSAMSAWYGFMFGKESARKELADKINELKATIQKLESPDNA</sequence>
<proteinExistence type="predicted"/>
<keyword evidence="2" id="KW-1185">Reference proteome</keyword>
<dbReference type="EMBL" id="CM026423">
    <property type="protein sequence ID" value="KAG0583046.1"/>
    <property type="molecule type" value="Genomic_DNA"/>
</dbReference>
<protein>
    <submittedName>
        <fullName evidence="1">Uncharacterized protein</fullName>
    </submittedName>
</protein>
<comment type="caution">
    <text evidence="1">The sequence shown here is derived from an EMBL/GenBank/DDBJ whole genome shotgun (WGS) entry which is preliminary data.</text>
</comment>
<name>A0A8T0IJJ8_CERPU</name>
<gene>
    <name evidence="1" type="ORF">KC19_3G104700</name>
</gene>
<reference evidence="1" key="1">
    <citation type="submission" date="2020-06" db="EMBL/GenBank/DDBJ databases">
        <title>WGS assembly of Ceratodon purpureus strain R40.</title>
        <authorList>
            <person name="Carey S.B."/>
            <person name="Jenkins J."/>
            <person name="Shu S."/>
            <person name="Lovell J.T."/>
            <person name="Sreedasyam A."/>
            <person name="Maumus F."/>
            <person name="Tiley G.P."/>
            <person name="Fernandez-Pozo N."/>
            <person name="Barry K."/>
            <person name="Chen C."/>
            <person name="Wang M."/>
            <person name="Lipzen A."/>
            <person name="Daum C."/>
            <person name="Saski C.A."/>
            <person name="Payton A.C."/>
            <person name="Mcbreen J.C."/>
            <person name="Conrad R.E."/>
            <person name="Kollar L.M."/>
            <person name="Olsson S."/>
            <person name="Huttunen S."/>
            <person name="Landis J.B."/>
            <person name="Wickett N.J."/>
            <person name="Johnson M.G."/>
            <person name="Rensing S.A."/>
            <person name="Grimwood J."/>
            <person name="Schmutz J."/>
            <person name="Mcdaniel S.F."/>
        </authorList>
    </citation>
    <scope>NUCLEOTIDE SEQUENCE</scope>
    <source>
        <strain evidence="1">R40</strain>
    </source>
</reference>
<accession>A0A8T0IJJ8</accession>
<dbReference type="AlphaFoldDB" id="A0A8T0IJJ8"/>
<dbReference type="PANTHER" id="PTHR38384">
    <property type="entry name" value="MEMBRANE LIPOPROTEIN-RELATED"/>
    <property type="match status" value="1"/>
</dbReference>
<organism evidence="1 2">
    <name type="scientific">Ceratodon purpureus</name>
    <name type="common">Fire moss</name>
    <name type="synonym">Dicranum purpureum</name>
    <dbReference type="NCBI Taxonomy" id="3225"/>
    <lineage>
        <taxon>Eukaryota</taxon>
        <taxon>Viridiplantae</taxon>
        <taxon>Streptophyta</taxon>
        <taxon>Embryophyta</taxon>
        <taxon>Bryophyta</taxon>
        <taxon>Bryophytina</taxon>
        <taxon>Bryopsida</taxon>
        <taxon>Dicranidae</taxon>
        <taxon>Pseudoditrichales</taxon>
        <taxon>Ditrichaceae</taxon>
        <taxon>Ceratodon</taxon>
    </lineage>
</organism>
<dbReference type="Proteomes" id="UP000822688">
    <property type="component" value="Chromosome 3"/>
</dbReference>
<evidence type="ECO:0000313" key="2">
    <source>
        <dbReference type="Proteomes" id="UP000822688"/>
    </source>
</evidence>
<dbReference type="OrthoDB" id="1851682at2759"/>
<dbReference type="PANTHER" id="PTHR38384:SF2">
    <property type="entry name" value="MEMBRANE LIPOPROTEIN"/>
    <property type="match status" value="1"/>
</dbReference>
<evidence type="ECO:0000313" key="1">
    <source>
        <dbReference type="EMBL" id="KAG0583046.1"/>
    </source>
</evidence>